<keyword evidence="1" id="KW-0812">Transmembrane</keyword>
<evidence type="ECO:0000256" key="1">
    <source>
        <dbReference type="SAM" id="Phobius"/>
    </source>
</evidence>
<keyword evidence="1" id="KW-0472">Membrane</keyword>
<dbReference type="EMBL" id="AP021874">
    <property type="protein sequence ID" value="BBO68940.1"/>
    <property type="molecule type" value="Genomic_DNA"/>
</dbReference>
<reference evidence="2 3" key="1">
    <citation type="submission" date="2019-11" db="EMBL/GenBank/DDBJ databases">
        <title>Comparative genomics of hydrocarbon-degrading Desulfosarcina strains.</title>
        <authorList>
            <person name="Watanabe M."/>
            <person name="Kojima H."/>
            <person name="Fukui M."/>
        </authorList>
    </citation>
    <scope>NUCLEOTIDE SEQUENCE [LARGE SCALE GENOMIC DNA]</scope>
    <source>
        <strain evidence="2 3">PL12</strain>
    </source>
</reference>
<evidence type="ECO:0000313" key="2">
    <source>
        <dbReference type="EMBL" id="BBO68940.1"/>
    </source>
</evidence>
<protein>
    <submittedName>
        <fullName evidence="2">Uncharacterized protein</fullName>
    </submittedName>
</protein>
<dbReference type="OrthoDB" id="5421427at2"/>
<evidence type="ECO:0000313" key="3">
    <source>
        <dbReference type="Proteomes" id="UP000427906"/>
    </source>
</evidence>
<sequence>MNDEIHRESLLRTWIWLGVMLGIILFKGFLAFTVVSDMGQPTWAYRPVKDVPAQSPYAVYQLLPNPQHVRGAGGE</sequence>
<dbReference type="Proteomes" id="UP000427906">
    <property type="component" value="Chromosome"/>
</dbReference>
<proteinExistence type="predicted"/>
<organism evidence="2 3">
    <name type="scientific">Desulfosarcina alkanivorans</name>
    <dbReference type="NCBI Taxonomy" id="571177"/>
    <lineage>
        <taxon>Bacteria</taxon>
        <taxon>Pseudomonadati</taxon>
        <taxon>Thermodesulfobacteriota</taxon>
        <taxon>Desulfobacteria</taxon>
        <taxon>Desulfobacterales</taxon>
        <taxon>Desulfosarcinaceae</taxon>
        <taxon>Desulfosarcina</taxon>
    </lineage>
</organism>
<dbReference type="RefSeq" id="WP_155317031.1">
    <property type="nucleotide sequence ID" value="NZ_AP021874.1"/>
</dbReference>
<keyword evidence="3" id="KW-1185">Reference proteome</keyword>
<accession>A0A5K7YL71</accession>
<dbReference type="KEGG" id="dalk:DSCA_28700"/>
<keyword evidence="1" id="KW-1133">Transmembrane helix</keyword>
<name>A0A5K7YL71_9BACT</name>
<feature type="transmembrane region" description="Helical" evidence="1">
    <location>
        <begin position="14"/>
        <end position="36"/>
    </location>
</feature>
<gene>
    <name evidence="2" type="ORF">DSCA_28700</name>
</gene>
<dbReference type="AlphaFoldDB" id="A0A5K7YL71"/>